<dbReference type="Proteomes" id="UP001430290">
    <property type="component" value="Unassembled WGS sequence"/>
</dbReference>
<organism evidence="7 8">
    <name type="scientific">Thermomonas beijingensis</name>
    <dbReference type="NCBI Taxonomy" id="2872701"/>
    <lineage>
        <taxon>Bacteria</taxon>
        <taxon>Pseudomonadati</taxon>
        <taxon>Pseudomonadota</taxon>
        <taxon>Gammaproteobacteria</taxon>
        <taxon>Lysobacterales</taxon>
        <taxon>Lysobacteraceae</taxon>
        <taxon>Thermomonas</taxon>
    </lineage>
</organism>
<keyword evidence="2 5" id="KW-0812">Transmembrane</keyword>
<name>A0ABS7TEM5_9GAMM</name>
<evidence type="ECO:0000256" key="1">
    <source>
        <dbReference type="ARBA" id="ARBA00004141"/>
    </source>
</evidence>
<evidence type="ECO:0000256" key="3">
    <source>
        <dbReference type="ARBA" id="ARBA00022989"/>
    </source>
</evidence>
<dbReference type="InterPro" id="IPR010432">
    <property type="entry name" value="RDD"/>
</dbReference>
<keyword evidence="8" id="KW-1185">Reference proteome</keyword>
<evidence type="ECO:0000256" key="5">
    <source>
        <dbReference type="SAM" id="Phobius"/>
    </source>
</evidence>
<evidence type="ECO:0000313" key="7">
    <source>
        <dbReference type="EMBL" id="MBZ4186287.1"/>
    </source>
</evidence>
<evidence type="ECO:0000313" key="8">
    <source>
        <dbReference type="Proteomes" id="UP001430290"/>
    </source>
</evidence>
<evidence type="ECO:0000259" key="6">
    <source>
        <dbReference type="Pfam" id="PF06271"/>
    </source>
</evidence>
<gene>
    <name evidence="7" type="ORF">K7B09_08130</name>
</gene>
<keyword evidence="4 5" id="KW-0472">Membrane</keyword>
<dbReference type="PANTHER" id="PTHR38480:SF1">
    <property type="entry name" value="SLR0254 PROTEIN"/>
    <property type="match status" value="1"/>
</dbReference>
<dbReference type="PANTHER" id="PTHR38480">
    <property type="entry name" value="SLR0254 PROTEIN"/>
    <property type="match status" value="1"/>
</dbReference>
<sequence length="227" mass="24366">MLDTAHEVYTPEGVALRLPAAGPVPRALAWGIDFCIRMALLMVCSMAFGLLGSAGMGFYLVCMFMVVWLYPIVCEGMFDGQTPGKRVLHLRVISRNGAPVGWLATCVRNLMRTVDMLPFGYACGLLSGLLDPCGRRLGDLVAGTLVVHVPQHRSSIQLLVDLQVTRPLQPLLPSEQAAVVAFAERAGQLTPERRIELADIASVATGATGAAGVQQLLGISNWLLGKR</sequence>
<dbReference type="Pfam" id="PF06271">
    <property type="entry name" value="RDD"/>
    <property type="match status" value="1"/>
</dbReference>
<comment type="subcellular location">
    <subcellularLocation>
        <location evidence="1">Membrane</location>
        <topology evidence="1">Multi-pass membrane protein</topology>
    </subcellularLocation>
</comment>
<comment type="caution">
    <text evidence="7">The sequence shown here is derived from an EMBL/GenBank/DDBJ whole genome shotgun (WGS) entry which is preliminary data.</text>
</comment>
<dbReference type="RefSeq" id="WP_223628865.1">
    <property type="nucleotide sequence ID" value="NZ_JAIQDJ010000003.1"/>
</dbReference>
<reference evidence="7" key="1">
    <citation type="submission" date="2021-09" db="EMBL/GenBank/DDBJ databases">
        <authorList>
            <person name="Wu T."/>
            <person name="Guo S.Z."/>
        </authorList>
    </citation>
    <scope>NUCLEOTIDE SEQUENCE</scope>
    <source>
        <strain evidence="7">RSS-23</strain>
    </source>
</reference>
<evidence type="ECO:0000256" key="4">
    <source>
        <dbReference type="ARBA" id="ARBA00023136"/>
    </source>
</evidence>
<evidence type="ECO:0000256" key="2">
    <source>
        <dbReference type="ARBA" id="ARBA00022692"/>
    </source>
</evidence>
<accession>A0ABS7TEM5</accession>
<protein>
    <submittedName>
        <fullName evidence="7">RDD family protein</fullName>
    </submittedName>
</protein>
<feature type="transmembrane region" description="Helical" evidence="5">
    <location>
        <begin position="57"/>
        <end position="78"/>
    </location>
</feature>
<proteinExistence type="predicted"/>
<dbReference type="EMBL" id="JAIQDJ010000003">
    <property type="protein sequence ID" value="MBZ4186287.1"/>
    <property type="molecule type" value="Genomic_DNA"/>
</dbReference>
<keyword evidence="3 5" id="KW-1133">Transmembrane helix</keyword>
<feature type="domain" description="RDD" evidence="6">
    <location>
        <begin position="21"/>
        <end position="143"/>
    </location>
</feature>